<organism evidence="1 2">
    <name type="scientific">Flavobacterium piscinae</name>
    <dbReference type="NCBI Taxonomy" id="2506424"/>
    <lineage>
        <taxon>Bacteria</taxon>
        <taxon>Pseudomonadati</taxon>
        <taxon>Bacteroidota</taxon>
        <taxon>Flavobacteriia</taxon>
        <taxon>Flavobacteriales</taxon>
        <taxon>Flavobacteriaceae</taxon>
        <taxon>Flavobacterium</taxon>
    </lineage>
</organism>
<reference evidence="2" key="1">
    <citation type="submission" date="2019-01" db="EMBL/GenBank/DDBJ databases">
        <title>Cytophagaceae bacterium strain CAR-16.</title>
        <authorList>
            <person name="Chen W.-M."/>
        </authorList>
    </citation>
    <scope>NUCLEOTIDE SEQUENCE [LARGE SCALE GENOMIC DNA]</scope>
    <source>
        <strain evidence="2">ICH-30</strain>
    </source>
</reference>
<name>A0A4Q1KU04_9FLAO</name>
<comment type="caution">
    <text evidence="1">The sequence shown here is derived from an EMBL/GenBank/DDBJ whole genome shotgun (WGS) entry which is preliminary data.</text>
</comment>
<sequence length="140" mass="16057">MKTIFTIFLSFFLAKGCSDTSDIDNAIIEYQAVSRGFYKVIKIDDKKVTVLNSRDEKPFELNLSKEDWKELVEAFREINLENMKNLKAPTSKRLYDGAAHANITINLEGKTYTTDGFDHGYPPVEIENFINKLVLLTIKE</sequence>
<evidence type="ECO:0000313" key="2">
    <source>
        <dbReference type="Proteomes" id="UP000289734"/>
    </source>
</evidence>
<dbReference type="AlphaFoldDB" id="A0A4Q1KU04"/>
<accession>A0A4Q1KU04</accession>
<gene>
    <name evidence="1" type="ORF">EQG68_05500</name>
</gene>
<dbReference type="OrthoDB" id="1446480at2"/>
<keyword evidence="2" id="KW-1185">Reference proteome</keyword>
<dbReference type="EMBL" id="SBKQ01000004">
    <property type="protein sequence ID" value="RXR33681.1"/>
    <property type="molecule type" value="Genomic_DNA"/>
</dbReference>
<proteinExistence type="predicted"/>
<evidence type="ECO:0000313" key="1">
    <source>
        <dbReference type="EMBL" id="RXR33681.1"/>
    </source>
</evidence>
<dbReference type="RefSeq" id="WP_129463781.1">
    <property type="nucleotide sequence ID" value="NZ_SBKQ01000004.1"/>
</dbReference>
<protein>
    <submittedName>
        <fullName evidence="1">Uncharacterized protein</fullName>
    </submittedName>
</protein>
<dbReference type="Proteomes" id="UP000289734">
    <property type="component" value="Unassembled WGS sequence"/>
</dbReference>